<evidence type="ECO:0000256" key="2">
    <source>
        <dbReference type="SAM" id="MobiDB-lite"/>
    </source>
</evidence>
<dbReference type="Pfam" id="PF22958">
    <property type="entry name" value="Ltn1_1st"/>
    <property type="match status" value="2"/>
</dbReference>
<comment type="subunit">
    <text evidence="1">Component of the ribosome quality control complex (RQC).</text>
</comment>
<dbReference type="PANTHER" id="PTHR12389">
    <property type="entry name" value="ZINC FINGER PROTEIN 294"/>
    <property type="match status" value="1"/>
</dbReference>
<dbReference type="UniPathway" id="UPA00143"/>
<dbReference type="GO" id="GO:0072344">
    <property type="term" value="P:rescue of stalled ribosome"/>
    <property type="evidence" value="ECO:0007669"/>
    <property type="project" value="UniProtKB-UniRule"/>
</dbReference>
<dbReference type="InterPro" id="IPR054477">
    <property type="entry name" value="LTN1_E3_ligase_6th"/>
</dbReference>
<dbReference type="InterPro" id="IPR016024">
    <property type="entry name" value="ARM-type_fold"/>
</dbReference>
<feature type="compositionally biased region" description="Pro residues" evidence="2">
    <location>
        <begin position="70"/>
        <end position="79"/>
    </location>
</feature>
<feature type="domain" description="E3 ubiquitin-protein ligase listerin HEAT repeat region" evidence="4">
    <location>
        <begin position="1287"/>
        <end position="1501"/>
    </location>
</feature>
<reference evidence="6 7" key="1">
    <citation type="submission" date="2018-10" db="EMBL/GenBank/DDBJ databases">
        <title>Complete genome sequence of Malassezia restricta CBS 7877.</title>
        <authorList>
            <person name="Morand S.C."/>
            <person name="Bertignac M."/>
            <person name="Iltis A."/>
            <person name="Kolder I."/>
            <person name="Pirovano W."/>
            <person name="Jourdain R."/>
            <person name="Clavaud C."/>
        </authorList>
    </citation>
    <scope>NUCLEOTIDE SEQUENCE [LARGE SCALE GENOMIC DNA]</scope>
    <source>
        <strain evidence="6 7">CBS 7877</strain>
    </source>
</reference>
<dbReference type="EC" id="2.3.2.27" evidence="1"/>
<dbReference type="GO" id="GO:0061630">
    <property type="term" value="F:ubiquitin protein ligase activity"/>
    <property type="evidence" value="ECO:0007669"/>
    <property type="project" value="UniProtKB-UniRule"/>
</dbReference>
<keyword evidence="1" id="KW-0808">Transferase</keyword>
<feature type="compositionally biased region" description="Basic residues" evidence="2">
    <location>
        <begin position="51"/>
        <end position="68"/>
    </location>
</feature>
<proteinExistence type="inferred from homology"/>
<evidence type="ECO:0000313" key="7">
    <source>
        <dbReference type="Proteomes" id="UP000269793"/>
    </source>
</evidence>
<protein>
    <recommendedName>
        <fullName evidence="1">E3 ubiquitin-protein ligase listerin</fullName>
        <ecNumber evidence="1">2.3.2.27</ecNumber>
    </recommendedName>
    <alternativeName>
        <fullName evidence="1">RING-type E3 ubiquitin transferase listerin</fullName>
    </alternativeName>
</protein>
<keyword evidence="1" id="KW-0833">Ubl conjugation pathway</keyword>
<keyword evidence="1" id="KW-0863">Zinc-finger</keyword>
<dbReference type="OrthoDB" id="6108at2759"/>
<dbReference type="Pfam" id="PF23009">
    <property type="entry name" value="UBC_like"/>
    <property type="match status" value="1"/>
</dbReference>
<dbReference type="PANTHER" id="PTHR12389:SF0">
    <property type="entry name" value="E3 UBIQUITIN-PROTEIN LIGASE LISTERIN"/>
    <property type="match status" value="1"/>
</dbReference>
<keyword evidence="1" id="KW-0862">Zinc</keyword>
<evidence type="ECO:0000259" key="5">
    <source>
        <dbReference type="Pfam" id="PF23009"/>
    </source>
</evidence>
<dbReference type="InterPro" id="IPR039795">
    <property type="entry name" value="LTN1/Rkr1"/>
</dbReference>
<comment type="pathway">
    <text evidence="1">Protein modification; protein ubiquitination.</text>
</comment>
<organism evidence="6 7">
    <name type="scientific">Malassezia restricta (strain ATCC 96810 / NBRC 103918 / CBS 7877)</name>
    <name type="common">Seborrheic dermatitis infection agent</name>
    <dbReference type="NCBI Taxonomy" id="425264"/>
    <lineage>
        <taxon>Eukaryota</taxon>
        <taxon>Fungi</taxon>
        <taxon>Dikarya</taxon>
        <taxon>Basidiomycota</taxon>
        <taxon>Ustilaginomycotina</taxon>
        <taxon>Malasseziomycetes</taxon>
        <taxon>Malasseziales</taxon>
        <taxon>Malasseziaceae</taxon>
        <taxon>Malassezia</taxon>
    </lineage>
</organism>
<dbReference type="EMBL" id="CP033150">
    <property type="protein sequence ID" value="AYO42579.1"/>
    <property type="molecule type" value="Genomic_DNA"/>
</dbReference>
<dbReference type="GO" id="GO:0043023">
    <property type="term" value="F:ribosomal large subunit binding"/>
    <property type="evidence" value="ECO:0007669"/>
    <property type="project" value="TreeGrafter"/>
</dbReference>
<dbReference type="GO" id="GO:0005829">
    <property type="term" value="C:cytosol"/>
    <property type="evidence" value="ECO:0007669"/>
    <property type="project" value="UniProtKB-UniRule"/>
</dbReference>
<feature type="domain" description="E3 ubiquitin-protein ligase listerin N-terminal" evidence="3">
    <location>
        <begin position="94"/>
        <end position="219"/>
    </location>
</feature>
<dbReference type="InterPro" id="IPR054478">
    <property type="entry name" value="LTN1_UBC"/>
</dbReference>
<name>A0A3G2S5F9_MALR7</name>
<evidence type="ECO:0000313" key="6">
    <source>
        <dbReference type="EMBL" id="AYO42579.1"/>
    </source>
</evidence>
<dbReference type="VEuPathDB" id="FungiDB:DNF11_1629"/>
<comment type="function">
    <text evidence="1">E3 ubiquitin-protein ligase. Component of the ribosome quality control complex (RQC), a ribosome-associated complex that mediates ubiquitination and extraction of incompletely synthesized nascent chains for proteasomal degradation.</text>
</comment>
<comment type="similarity">
    <text evidence="1">Belongs to the LTN1 family.</text>
</comment>
<evidence type="ECO:0000259" key="3">
    <source>
        <dbReference type="Pfam" id="PF22958"/>
    </source>
</evidence>
<keyword evidence="1" id="KW-0479">Metal-binding</keyword>
<evidence type="ECO:0000259" key="4">
    <source>
        <dbReference type="Pfam" id="PF22999"/>
    </source>
</evidence>
<dbReference type="GO" id="GO:0008270">
    <property type="term" value="F:zinc ion binding"/>
    <property type="evidence" value="ECO:0007669"/>
    <property type="project" value="UniProtKB-KW"/>
</dbReference>
<keyword evidence="7" id="KW-1185">Reference proteome</keyword>
<dbReference type="STRING" id="425264.A0A3G2S5F9"/>
<feature type="domain" description="E3 ubiquitin-protein ligase listerin N-terminal" evidence="3">
    <location>
        <begin position="297"/>
        <end position="461"/>
    </location>
</feature>
<dbReference type="Proteomes" id="UP000269793">
    <property type="component" value="Chromosome III"/>
</dbReference>
<evidence type="ECO:0000256" key="1">
    <source>
        <dbReference type="RuleBase" id="RU367090"/>
    </source>
</evidence>
<comment type="catalytic activity">
    <reaction evidence="1">
        <text>S-ubiquitinyl-[E2 ubiquitin-conjugating enzyme]-L-cysteine + [acceptor protein]-L-lysine = [E2 ubiquitin-conjugating enzyme]-L-cysteine + N(6)-ubiquitinyl-[acceptor protein]-L-lysine.</text>
        <dbReference type="EC" id="2.3.2.27"/>
    </reaction>
</comment>
<accession>A0A3G2S5F9</accession>
<feature type="region of interest" description="Disordered" evidence="2">
    <location>
        <begin position="1"/>
        <end position="81"/>
    </location>
</feature>
<dbReference type="InterPro" id="IPR054476">
    <property type="entry name" value="Ltn1_N"/>
</dbReference>
<feature type="domain" description="E3 ubiquitin-protein ligase listerin ubiquitin conjugating" evidence="5">
    <location>
        <begin position="1516"/>
        <end position="1596"/>
    </location>
</feature>
<dbReference type="GO" id="GO:1990112">
    <property type="term" value="C:RQC complex"/>
    <property type="evidence" value="ECO:0007669"/>
    <property type="project" value="UniProtKB-UniRule"/>
</dbReference>
<sequence>MAKGSRSKTSATPATRKKHAAASAAKRGEASEPKAQPAAPKPGKPNAPGQPKKKLSKKERKALAKKKAWVPPPKPPKQAPYPLDSMGLASLLPPDLVVLLRKALKKDIITRVRTLESLLAWIQGRPQEAHETLSVEERCEAIALMLPCWVYLFPRLALTPSQRIRQLTLQVHDAILAFPMPHPDASCVRDELLSYTHMASILGFWAVLSHDTSRTVTRLGMHVWKTYVAWHEPNAQPTKLSLYEYTHVLVDHLRPILLSPMPAAALAQMTPSLQITPASADGTELQAKNRDDAHVDENAEEVNGRLVAGALAVLHGLLETAAEELMPELDAFFESAQLWSALLSREALRDDDEQAHGASSPVTRQRAWSLLALLWRIDAACVDRHKDTILPLVMQAALAERDVAVMQDMLAVCLPLLRAYPSAWIDDEDENLLPQFQTWVQVMAPLVPAVCFPAVIVFLSTMPPELVPHASTSLPMIMEPLLSLAQVLAQGMSHPRAWDAYMLMVCECLRFMVRRVAPDTEETRAYVADELQCMYSTMVLPCDALPLPERLRVKSARELGRCLAALGECVPERTLAMIHASIASIDVARDGPALTTLLVEMASAGRADDVLAHALLQRLLGAWEPSSVALLTQLLESDLRTHLTTGDLAESALLVATHLIPSHLPSEAPDSVVSFYTAYLRVCAAPEAVWEALFRATLEAPRTVLPVLVRVARDAAPFASADRVRAWQHDMIPRLMAEPRAWLALLDAPPDTLLNQETKDTLIRTLIHTAHHVDASEQPSFLRILCTWIGTRPHEHALQVCADAEAVAHLVPLVWHTGYLHDQQAYARTLWTYLTNASEALYPQAVEVLQTELLHGTTPPRRIAAAARALPPALASQVGLSAEHLTHAMQDVAGAATSPLVAVHDPIVPLASTAPPLVPAHMARLLRYAEACIDVPHTLSVAQTLPPMALAAMLLEDALVSGDAMEHVFTSPRDAQACLVRLVHAVTRQLSSLAAHVSADWHTSAAAAMPSYDGRDALTALLHTVWTYAVRTEALSYARLWSRLLSGVLSLTSASSSEADVWVRACRTKSAPLACAVLWATRTRPTAAHARWRNELAADLSGVPSARANTDGVRLLRLLQCAAPPQETGEALVPTQRAIFVLQTLQRWVTSDDDLDETVFALLATLFTHVAPVVQSVAGRHLDMMLDVVEENIHAVVLSEPAGWPTLLSTLMLLDTLYALRGHEHVQNALSAHRSALVGALHDAFVHVCAFVAASRPTPHDALDACTERLARLVDAHVPPERFTGPDDHDTLTRLVCTTTACRALQVAALSMLAKATHARVREQVVEMAVGSLSDAGVPQLSAPLVASLRAHAGYTPAVWADLDRHAVFSFLLQWLAVLDHFVEASLPLRTVFASELQTLLPTQLLPSVFVLISGVPRDIPALDGLRYALDEVDVAQLTPASVPALQGLAAHVYYRTLVHVPTQVRDWWMSLRDRQLSMRVAHFTSRFCTPVLAERELRHLRDPAALSRLQDESMSVRILASNEVVATYTVDEHPMEIGVRLPSDYPLHGVEIRDLKRVGVSEAQWRAWLLAVQQLLSGRNGLILDALTLFKKNAEAKFQGYEGAECAICYSIISPTDQSLPTKPCRTCKHNG</sequence>
<dbReference type="GO" id="GO:1990116">
    <property type="term" value="P:ribosome-associated ubiquitin-dependent protein catabolic process"/>
    <property type="evidence" value="ECO:0007669"/>
    <property type="project" value="UniProtKB-UniRule"/>
</dbReference>
<dbReference type="Pfam" id="PF22999">
    <property type="entry name" value="LTN1_E3_ligase_6th"/>
    <property type="match status" value="1"/>
</dbReference>
<dbReference type="GO" id="GO:0016567">
    <property type="term" value="P:protein ubiquitination"/>
    <property type="evidence" value="ECO:0007669"/>
    <property type="project" value="UniProtKB-UniPathway"/>
</dbReference>
<dbReference type="SUPFAM" id="SSF48371">
    <property type="entry name" value="ARM repeat"/>
    <property type="match status" value="1"/>
</dbReference>
<gene>
    <name evidence="6" type="ORF">DNF11_1629</name>
</gene>